<feature type="non-terminal residue" evidence="1">
    <location>
        <position position="213"/>
    </location>
</feature>
<dbReference type="AlphaFoldDB" id="A0A0F9NXF6"/>
<evidence type="ECO:0000313" key="1">
    <source>
        <dbReference type="EMBL" id="KKM85932.1"/>
    </source>
</evidence>
<organism evidence="1">
    <name type="scientific">marine sediment metagenome</name>
    <dbReference type="NCBI Taxonomy" id="412755"/>
    <lineage>
        <taxon>unclassified sequences</taxon>
        <taxon>metagenomes</taxon>
        <taxon>ecological metagenomes</taxon>
    </lineage>
</organism>
<comment type="caution">
    <text evidence="1">The sequence shown here is derived from an EMBL/GenBank/DDBJ whole genome shotgun (WGS) entry which is preliminary data.</text>
</comment>
<name>A0A0F9NXF6_9ZZZZ</name>
<dbReference type="EMBL" id="LAZR01007332">
    <property type="protein sequence ID" value="KKM85932.1"/>
    <property type="molecule type" value="Genomic_DNA"/>
</dbReference>
<protein>
    <submittedName>
        <fullName evidence="1">Uncharacterized protein</fullName>
    </submittedName>
</protein>
<proteinExistence type="predicted"/>
<reference evidence="1" key="1">
    <citation type="journal article" date="2015" name="Nature">
        <title>Complex archaea that bridge the gap between prokaryotes and eukaryotes.</title>
        <authorList>
            <person name="Spang A."/>
            <person name="Saw J.H."/>
            <person name="Jorgensen S.L."/>
            <person name="Zaremba-Niedzwiedzka K."/>
            <person name="Martijn J."/>
            <person name="Lind A.E."/>
            <person name="van Eijk R."/>
            <person name="Schleper C."/>
            <person name="Guy L."/>
            <person name="Ettema T.J."/>
        </authorList>
    </citation>
    <scope>NUCLEOTIDE SEQUENCE</scope>
</reference>
<gene>
    <name evidence="1" type="ORF">LCGC14_1283970</name>
</gene>
<sequence>MAIEKAAATSNFTLNATSDTLVNGMTLTPAAGDYLLYFTVENFTTTSAVAGKENIFSVYVGGTIVPHTVRTAQENSSGDDTYTVMCVSCKVSPNGSQAVEIRYHATSSSNPSIAHEREMDLFPIPATGTDYEQSATGSDTTNSGTYATLGSMSVTPVAGDYLLTFTTSGGAPDNAEMAFKVTVGGTEVAHTLRSFFYESSFSADEAVFSIACK</sequence>
<accession>A0A0F9NXF6</accession>